<dbReference type="InterPro" id="IPR013830">
    <property type="entry name" value="SGNH_hydro"/>
</dbReference>
<protein>
    <recommendedName>
        <fullName evidence="2">SGNH hydrolase-type esterase domain-containing protein</fullName>
    </recommendedName>
</protein>
<dbReference type="Pfam" id="PF13472">
    <property type="entry name" value="Lipase_GDSL_2"/>
    <property type="match status" value="1"/>
</dbReference>
<reference evidence="3 4" key="1">
    <citation type="journal article" date="2016" name="Genome Announc.">
        <title>Draft Genome Sequence of Paenibacillus amylolyticus Heshi-A3, Isolated from Fermented Rice Bran in a Japanese Fermented Seafood Dish.</title>
        <authorList>
            <person name="Akuzawa S."/>
            <person name="Nagaoka J."/>
            <person name="Kanekatsu M."/>
            <person name="Kubota E."/>
            <person name="Ohtake R."/>
            <person name="Suzuki T."/>
            <person name="Kanesaki Y."/>
        </authorList>
    </citation>
    <scope>NUCLEOTIDE SEQUENCE [LARGE SCALE GENOMIC DNA]</scope>
    <source>
        <strain evidence="3 4">Heshi-A3</strain>
    </source>
</reference>
<dbReference type="AlphaFoldDB" id="A0A117I176"/>
<dbReference type="Gene3D" id="3.40.50.1110">
    <property type="entry name" value="SGNH hydrolase"/>
    <property type="match status" value="1"/>
</dbReference>
<feature type="region of interest" description="Disordered" evidence="1">
    <location>
        <begin position="1"/>
        <end position="26"/>
    </location>
</feature>
<organism evidence="3 4">
    <name type="scientific">Paenibacillus amylolyticus</name>
    <dbReference type="NCBI Taxonomy" id="1451"/>
    <lineage>
        <taxon>Bacteria</taxon>
        <taxon>Bacillati</taxon>
        <taxon>Bacillota</taxon>
        <taxon>Bacilli</taxon>
        <taxon>Bacillales</taxon>
        <taxon>Paenibacillaceae</taxon>
        <taxon>Paenibacillus</taxon>
    </lineage>
</organism>
<dbReference type="CDD" id="cd00229">
    <property type="entry name" value="SGNH_hydrolase"/>
    <property type="match status" value="1"/>
</dbReference>
<evidence type="ECO:0000313" key="4">
    <source>
        <dbReference type="Proteomes" id="UP000069697"/>
    </source>
</evidence>
<dbReference type="SUPFAM" id="SSF52266">
    <property type="entry name" value="SGNH hydrolase"/>
    <property type="match status" value="1"/>
</dbReference>
<dbReference type="RefSeq" id="WP_062834424.1">
    <property type="nucleotide sequence ID" value="NZ_BCNV01000001.1"/>
</dbReference>
<comment type="caution">
    <text evidence="3">The sequence shown here is derived from an EMBL/GenBank/DDBJ whole genome shotgun (WGS) entry which is preliminary data.</text>
</comment>
<proteinExistence type="predicted"/>
<dbReference type="PANTHER" id="PTHR34407">
    <property type="entry name" value="EXPRESSED PROTEIN"/>
    <property type="match status" value="1"/>
</dbReference>
<dbReference type="InterPro" id="IPR036514">
    <property type="entry name" value="SGNH_hydro_sf"/>
</dbReference>
<name>A0A117I176_PAEAM</name>
<dbReference type="PANTHER" id="PTHR34407:SF1">
    <property type="entry name" value="SGNH HYDROLASE-TYPE ESTERASE DOMAIN-CONTAINING PROTEIN"/>
    <property type="match status" value="1"/>
</dbReference>
<feature type="domain" description="SGNH hydrolase-type esterase" evidence="2">
    <location>
        <begin position="73"/>
        <end position="248"/>
    </location>
</feature>
<evidence type="ECO:0000256" key="1">
    <source>
        <dbReference type="SAM" id="MobiDB-lite"/>
    </source>
</evidence>
<dbReference type="Proteomes" id="UP000069697">
    <property type="component" value="Unassembled WGS sequence"/>
</dbReference>
<accession>A0A117I176</accession>
<evidence type="ECO:0000259" key="2">
    <source>
        <dbReference type="Pfam" id="PF13472"/>
    </source>
</evidence>
<evidence type="ECO:0000313" key="3">
    <source>
        <dbReference type="EMBL" id="GAS81770.1"/>
    </source>
</evidence>
<reference evidence="4" key="2">
    <citation type="submission" date="2016-01" db="EMBL/GenBank/DDBJ databases">
        <title>Draft Genome Sequence of Paenibacillus amylolyticus Heshi-A3 that Was Isolated from Fermented Rice Bran with Aging Salted Mackerel, Which Was Named Heshiko as Traditional Fermented Seafood in Japan.</title>
        <authorList>
            <person name="Akuzawa S."/>
            <person name="Nakagawa J."/>
            <person name="Kanekatsu T."/>
            <person name="Kubota E."/>
            <person name="Ohtake R."/>
            <person name="Suzuki T."/>
            <person name="Kanesaki Y."/>
        </authorList>
    </citation>
    <scope>NUCLEOTIDE SEQUENCE [LARGE SCALE GENOMIC DNA]</scope>
    <source>
        <strain evidence="4">Heshi-A3</strain>
    </source>
</reference>
<sequence length="427" mass="47979">MLQDSGDTGGNTEFTAPRDPVGVTESTVKPDIDFESHGYRDMISRSLLNKGNNVRLKRAIEKAKNGEPVVMAFIGGSITQGAGSAPIHLQSYAYRSYESFKFMFALSKESPVYLIKAGVGGTPSELGIVRYDRDVLREGTVQPDIVIIEFAVNDADDETQGNCYESLVLKAFAADNKPAVILLFSVFENDWNLQERLAPVGWHYDLPMVSVKDAVVDQFHKTKGEGNVISKKQFFHDIYHPTNLGHRIMADSLEYLFDVTNRSEWDEQDHDIEKAPLIGNDFVDVKLLDRKNGNDIARIDAGSFDKTDTDLQMAEMDAHDYGTPQFPNNWMRTGEGNVAQRSFKISLRCKRLILVFKDSGHDEFGTAQIRIDGKFVKQVDPRQVNWTHCHATLLLNEVHVGEHSIEIEMAEGHEHKCFTILGFGYVD</sequence>
<dbReference type="EMBL" id="BCNV01000001">
    <property type="protein sequence ID" value="GAS81770.1"/>
    <property type="molecule type" value="Genomic_DNA"/>
</dbReference>
<gene>
    <name evidence="3" type="ORF">PAHA3_1844</name>
</gene>